<sequence>RYARQGILAAAIEHQQLRGTLGPIDHHADGTQCLVQGATSVAAPYPGHYEPLFDCGSEVSKGTTVGLLHDFFRMDEDPFEVVAGADGIVISQAWGARVDQGQMILLVGQKAEFER</sequence>
<name>A0A382F2M0_9ZZZZ</name>
<organism evidence="1">
    <name type="scientific">marine metagenome</name>
    <dbReference type="NCBI Taxonomy" id="408172"/>
    <lineage>
        <taxon>unclassified sequences</taxon>
        <taxon>metagenomes</taxon>
        <taxon>ecological metagenomes</taxon>
    </lineage>
</organism>
<reference evidence="1" key="1">
    <citation type="submission" date="2018-05" db="EMBL/GenBank/DDBJ databases">
        <authorList>
            <person name="Lanie J.A."/>
            <person name="Ng W.-L."/>
            <person name="Kazmierczak K.M."/>
            <person name="Andrzejewski T.M."/>
            <person name="Davidsen T.M."/>
            <person name="Wayne K.J."/>
            <person name="Tettelin H."/>
            <person name="Glass J.I."/>
            <person name="Rusch D."/>
            <person name="Podicherti R."/>
            <person name="Tsui H.-C.T."/>
            <person name="Winkler M.E."/>
        </authorList>
    </citation>
    <scope>NUCLEOTIDE SEQUENCE</scope>
</reference>
<protein>
    <recommendedName>
        <fullName evidence="2">Lipoyl-binding domain-containing protein</fullName>
    </recommendedName>
</protein>
<dbReference type="Gene3D" id="3.40.630.10">
    <property type="entry name" value="Zn peptidases"/>
    <property type="match status" value="1"/>
</dbReference>
<evidence type="ECO:0008006" key="2">
    <source>
        <dbReference type="Google" id="ProtNLM"/>
    </source>
</evidence>
<feature type="non-terminal residue" evidence="1">
    <location>
        <position position="1"/>
    </location>
</feature>
<evidence type="ECO:0000313" key="1">
    <source>
        <dbReference type="EMBL" id="SVB56882.1"/>
    </source>
</evidence>
<dbReference type="EMBL" id="UINC01047516">
    <property type="protein sequence ID" value="SVB56882.1"/>
    <property type="molecule type" value="Genomic_DNA"/>
</dbReference>
<dbReference type="AlphaFoldDB" id="A0A382F2M0"/>
<gene>
    <name evidence="1" type="ORF">METZ01_LOCUS209736</name>
</gene>
<accession>A0A382F2M0</accession>
<proteinExistence type="predicted"/>